<dbReference type="NCBIfam" id="TIGR04057">
    <property type="entry name" value="SusC_RagA_signa"/>
    <property type="match status" value="1"/>
</dbReference>
<dbReference type="InterPro" id="IPR023997">
    <property type="entry name" value="TonB-dep_OMP_SusC/RagA_CS"/>
</dbReference>
<evidence type="ECO:0000256" key="7">
    <source>
        <dbReference type="ARBA" id="ARBA00023237"/>
    </source>
</evidence>
<protein>
    <submittedName>
        <fullName evidence="13">SusC/RagA family TonB-linked outer membrane protein</fullName>
    </submittedName>
</protein>
<evidence type="ECO:0000256" key="5">
    <source>
        <dbReference type="ARBA" id="ARBA00023077"/>
    </source>
</evidence>
<keyword evidence="3 8" id="KW-1134">Transmembrane beta strand</keyword>
<evidence type="ECO:0000313" key="14">
    <source>
        <dbReference type="Proteomes" id="UP001302349"/>
    </source>
</evidence>
<evidence type="ECO:0000256" key="4">
    <source>
        <dbReference type="ARBA" id="ARBA00022692"/>
    </source>
</evidence>
<feature type="signal peptide" evidence="10">
    <location>
        <begin position="1"/>
        <end position="25"/>
    </location>
</feature>
<dbReference type="NCBIfam" id="TIGR04056">
    <property type="entry name" value="OMP_RagA_SusC"/>
    <property type="match status" value="1"/>
</dbReference>
<dbReference type="SUPFAM" id="SSF49464">
    <property type="entry name" value="Carboxypeptidase regulatory domain-like"/>
    <property type="match status" value="1"/>
</dbReference>
<dbReference type="Pfam" id="PF07715">
    <property type="entry name" value="Plug"/>
    <property type="match status" value="1"/>
</dbReference>
<gene>
    <name evidence="13" type="ORF">RT717_13170</name>
</gene>
<keyword evidence="14" id="KW-1185">Reference proteome</keyword>
<feature type="chain" id="PRO_5045702290" evidence="10">
    <location>
        <begin position="26"/>
        <end position="992"/>
    </location>
</feature>
<keyword evidence="10" id="KW-0732">Signal</keyword>
<dbReference type="Proteomes" id="UP001302349">
    <property type="component" value="Chromosome"/>
</dbReference>
<dbReference type="InterPro" id="IPR008969">
    <property type="entry name" value="CarboxyPept-like_regulatory"/>
</dbReference>
<evidence type="ECO:0000259" key="11">
    <source>
        <dbReference type="Pfam" id="PF00593"/>
    </source>
</evidence>
<feature type="domain" description="TonB-dependent receptor-like beta-barrel" evidence="11">
    <location>
        <begin position="374"/>
        <end position="937"/>
    </location>
</feature>
<dbReference type="InterPro" id="IPR000531">
    <property type="entry name" value="Beta-barrel_TonB"/>
</dbReference>
<dbReference type="InterPro" id="IPR037066">
    <property type="entry name" value="Plug_dom_sf"/>
</dbReference>
<sequence length="992" mass="106818">MRQRLLKYVFPVVCLVALTVGQVLAQDRQVSGKVTDAESGEGLPGVNILEAGTSNGTVTDINGNYTISVGANASISFSFVGYTPQVIVVGSRAVIDAALELDVQSLSEVVVVGYGTQDKKEITSSVTSVKAEDFNKGTVNSPAQLLQGKVAGLNVVRPGGDPNGGFQIRLRGVSTVGANAEPLVVIDGVIGGSLNTVDPNDIASIDVLKDGSAAAIYGTRGSSGVILITTKSGKAGKVSVEYNGSIAMENVARKIPVMDATEYKKLPGAIDLGSDTDWLDVLTKTAYSQVHNLSLGGGTSSTTYRASLNVRDAEGVGINSGFQQLNGRLNLTQKALNDKAVFTVNISSTSKDATYGDANSFRYGIITNPTMPIYDNTTTSPTAGGNFAGYAERDIFDWYNPLSIAEQNIHDGKDTRLLTSIRGEYNFTSNFRAAVFYSRQWESDWRGNYSPKTAKFGGGFGRAGLADISRNDRFNELFETTVNYDISAGDANIALLGGYSYQDFQNEGNYMQGGNFLTDAFTYNNMGAALDFANGLGTISSYKNSNKLVAFFGRANMNYQGTYFLSASARYEGSTRFGANNKWGLFPAVSGGVTLSNLFDLPGVNSLKFRASWGITGNQPSQSYASLQRFGRQGNFFIDGAYVPSYGPVSNANPDLAWETKNEIDFGLDFAALDSRLTGTLDFYKRNTKDLILLVNVPVPPNLFGQTLVNIGELENIGFEAAFNYAAVNTSDFSWTPGINLSTFSTTVVSLTSGDLSFGSGGVLYRANMGSPGQNATNLVRVKEGEKLGQLWGPVQVGILDNGTPEFKDIDGDGTFCDCDDDRTVVGNGLPAFTFGFNNSFTYKNFDVNLFFRGAVGHELYNSYRGFYENTQGTTTDNYNVVNTKYFDPEIKDAKVNSIHVEKGDFVKLDNATVGYRVNLAPGSAFSNFRVYLSAQNPFVVTGYTGIDPEVRFVDSGDDSNPNNDDPLSPGIERRVTYFTTRIFTFGINLGF</sequence>
<comment type="subcellular location">
    <subcellularLocation>
        <location evidence="1 8">Cell outer membrane</location>
        <topology evidence="1 8">Multi-pass membrane protein</topology>
    </subcellularLocation>
</comment>
<dbReference type="EMBL" id="CP136051">
    <property type="protein sequence ID" value="WOK09591.1"/>
    <property type="molecule type" value="Genomic_DNA"/>
</dbReference>
<evidence type="ECO:0000256" key="10">
    <source>
        <dbReference type="SAM" id="SignalP"/>
    </source>
</evidence>
<proteinExistence type="inferred from homology"/>
<accession>A0ABZ0J105</accession>
<evidence type="ECO:0000256" key="8">
    <source>
        <dbReference type="PROSITE-ProRule" id="PRU01360"/>
    </source>
</evidence>
<keyword evidence="5 9" id="KW-0798">TonB box</keyword>
<dbReference type="PROSITE" id="PS52016">
    <property type="entry name" value="TONB_DEPENDENT_REC_3"/>
    <property type="match status" value="1"/>
</dbReference>
<dbReference type="Gene3D" id="2.40.170.20">
    <property type="entry name" value="TonB-dependent receptor, beta-barrel domain"/>
    <property type="match status" value="1"/>
</dbReference>
<keyword evidence="4 8" id="KW-0812">Transmembrane</keyword>
<dbReference type="InterPro" id="IPR039426">
    <property type="entry name" value="TonB-dep_rcpt-like"/>
</dbReference>
<dbReference type="InterPro" id="IPR023996">
    <property type="entry name" value="TonB-dep_OMP_SusC/RagA"/>
</dbReference>
<evidence type="ECO:0000256" key="2">
    <source>
        <dbReference type="ARBA" id="ARBA00022448"/>
    </source>
</evidence>
<comment type="similarity">
    <text evidence="8 9">Belongs to the TonB-dependent receptor family.</text>
</comment>
<evidence type="ECO:0000256" key="6">
    <source>
        <dbReference type="ARBA" id="ARBA00023136"/>
    </source>
</evidence>
<dbReference type="InterPro" id="IPR036942">
    <property type="entry name" value="Beta-barrel_TonB_sf"/>
</dbReference>
<evidence type="ECO:0000256" key="3">
    <source>
        <dbReference type="ARBA" id="ARBA00022452"/>
    </source>
</evidence>
<name>A0ABZ0J105_9BACT</name>
<dbReference type="RefSeq" id="WP_317492205.1">
    <property type="nucleotide sequence ID" value="NZ_CP136051.1"/>
</dbReference>
<keyword evidence="7 8" id="KW-0998">Cell outer membrane</keyword>
<evidence type="ECO:0000259" key="12">
    <source>
        <dbReference type="Pfam" id="PF07715"/>
    </source>
</evidence>
<dbReference type="Gene3D" id="2.170.130.10">
    <property type="entry name" value="TonB-dependent receptor, plug domain"/>
    <property type="match status" value="1"/>
</dbReference>
<evidence type="ECO:0000256" key="1">
    <source>
        <dbReference type="ARBA" id="ARBA00004571"/>
    </source>
</evidence>
<dbReference type="InterPro" id="IPR012910">
    <property type="entry name" value="Plug_dom"/>
</dbReference>
<organism evidence="13 14">
    <name type="scientific">Imperialibacter roseus</name>
    <dbReference type="NCBI Taxonomy" id="1324217"/>
    <lineage>
        <taxon>Bacteria</taxon>
        <taxon>Pseudomonadati</taxon>
        <taxon>Bacteroidota</taxon>
        <taxon>Cytophagia</taxon>
        <taxon>Cytophagales</taxon>
        <taxon>Flammeovirgaceae</taxon>
        <taxon>Imperialibacter</taxon>
    </lineage>
</organism>
<evidence type="ECO:0000256" key="9">
    <source>
        <dbReference type="RuleBase" id="RU003357"/>
    </source>
</evidence>
<keyword evidence="2 8" id="KW-0813">Transport</keyword>
<dbReference type="Pfam" id="PF00593">
    <property type="entry name" value="TonB_dep_Rec_b-barrel"/>
    <property type="match status" value="1"/>
</dbReference>
<feature type="domain" description="TonB-dependent receptor plug" evidence="12">
    <location>
        <begin position="118"/>
        <end position="225"/>
    </location>
</feature>
<keyword evidence="6 8" id="KW-0472">Membrane</keyword>
<reference evidence="13 14" key="1">
    <citation type="journal article" date="2023" name="Microbiol. Resour. Announc.">
        <title>Complete Genome Sequence of Imperialibacter roseus strain P4T.</title>
        <authorList>
            <person name="Tizabi D.R."/>
            <person name="Bachvaroff T."/>
            <person name="Hill R.T."/>
        </authorList>
    </citation>
    <scope>NUCLEOTIDE SEQUENCE [LARGE SCALE GENOMIC DNA]</scope>
    <source>
        <strain evidence="13 14">P4T</strain>
    </source>
</reference>
<dbReference type="SUPFAM" id="SSF56935">
    <property type="entry name" value="Porins"/>
    <property type="match status" value="1"/>
</dbReference>
<dbReference type="Pfam" id="PF13715">
    <property type="entry name" value="CarbopepD_reg_2"/>
    <property type="match status" value="1"/>
</dbReference>
<evidence type="ECO:0000313" key="13">
    <source>
        <dbReference type="EMBL" id="WOK09591.1"/>
    </source>
</evidence>
<dbReference type="Gene3D" id="2.60.40.1120">
    <property type="entry name" value="Carboxypeptidase-like, regulatory domain"/>
    <property type="match status" value="1"/>
</dbReference>